<protein>
    <submittedName>
        <fullName evidence="2">Uncharacterized protein</fullName>
    </submittedName>
</protein>
<accession>V6I4J8</accession>
<proteinExistence type="predicted"/>
<dbReference type="SUPFAM" id="SSF48403">
    <property type="entry name" value="Ankyrin repeat"/>
    <property type="match status" value="1"/>
</dbReference>
<dbReference type="Gene3D" id="1.25.40.20">
    <property type="entry name" value="Ankyrin repeat-containing domain"/>
    <property type="match status" value="1"/>
</dbReference>
<reference evidence="2" key="1">
    <citation type="submission" date="2013-05" db="EMBL/GenBank/DDBJ databases">
        <authorList>
            <person name="Harkins D.M."/>
            <person name="Durkin A.S."/>
            <person name="Brinkac L.M."/>
            <person name="Haft D.H."/>
            <person name="Selengut J.D."/>
            <person name="Sanka R."/>
            <person name="DePew J."/>
            <person name="Purushe J."/>
            <person name="Hartskeerl R.A."/>
            <person name="Ahmed A."/>
            <person name="van der Linden H."/>
            <person name="Goris M.G.A."/>
            <person name="Vinetz J.M."/>
            <person name="Sutton G.G."/>
            <person name="Nierman W.C."/>
            <person name="Fouts D.E."/>
        </authorList>
    </citation>
    <scope>NUCLEOTIDE SEQUENCE [LARGE SCALE GENOMIC DNA]</scope>
    <source>
        <strain evidence="2">L 60</strain>
    </source>
</reference>
<evidence type="ECO:0000256" key="1">
    <source>
        <dbReference type="PROSITE-ProRule" id="PRU00023"/>
    </source>
</evidence>
<dbReference type="PROSITE" id="PS50088">
    <property type="entry name" value="ANK_REPEAT"/>
    <property type="match status" value="1"/>
</dbReference>
<organism evidence="2 3">
    <name type="scientific">Leptospira alexanderi serovar Manhao 3 str. L 60</name>
    <dbReference type="NCBI Taxonomy" id="1049759"/>
    <lineage>
        <taxon>Bacteria</taxon>
        <taxon>Pseudomonadati</taxon>
        <taxon>Spirochaetota</taxon>
        <taxon>Spirochaetia</taxon>
        <taxon>Leptospirales</taxon>
        <taxon>Leptospiraceae</taxon>
        <taxon>Leptospira</taxon>
    </lineage>
</organism>
<evidence type="ECO:0000313" key="2">
    <source>
        <dbReference type="EMBL" id="EQA64832.1"/>
    </source>
</evidence>
<dbReference type="AlphaFoldDB" id="V6I4J8"/>
<name>V6I4J8_9LEPT</name>
<comment type="caution">
    <text evidence="2">The sequence shown here is derived from an EMBL/GenBank/DDBJ whole genome shotgun (WGS) entry which is preliminary data.</text>
</comment>
<sequence length="54" mass="6050">MNAADNNGDTLLRFVIENGFFEIVQLLAESGAVIEHPDARPHQLMGHLFLTSLW</sequence>
<dbReference type="Proteomes" id="UP000018747">
    <property type="component" value="Unassembled WGS sequence"/>
</dbReference>
<gene>
    <name evidence="2" type="ORF">LEP1GSC062_2361</name>
</gene>
<keyword evidence="1" id="KW-0040">ANK repeat</keyword>
<evidence type="ECO:0000313" key="3">
    <source>
        <dbReference type="Proteomes" id="UP000018747"/>
    </source>
</evidence>
<keyword evidence="3" id="KW-1185">Reference proteome</keyword>
<dbReference type="InterPro" id="IPR002110">
    <property type="entry name" value="Ankyrin_rpt"/>
</dbReference>
<dbReference type="EMBL" id="AHMT02000001">
    <property type="protein sequence ID" value="EQA64832.1"/>
    <property type="molecule type" value="Genomic_DNA"/>
</dbReference>
<dbReference type="OrthoDB" id="346219at2"/>
<dbReference type="RefSeq" id="WP_020983054.1">
    <property type="nucleotide sequence ID" value="NZ_AHMT02000001.1"/>
</dbReference>
<dbReference type="InterPro" id="IPR036770">
    <property type="entry name" value="Ankyrin_rpt-contain_sf"/>
</dbReference>
<feature type="repeat" description="ANK" evidence="1">
    <location>
        <begin position="7"/>
        <end position="39"/>
    </location>
</feature>